<protein>
    <submittedName>
        <fullName evidence="2">Uncharacterized protein</fullName>
    </submittedName>
</protein>
<evidence type="ECO:0000313" key="2">
    <source>
        <dbReference type="EMBL" id="HGN36456.1"/>
    </source>
</evidence>
<accession>A0A7J3I6N2</accession>
<gene>
    <name evidence="2" type="ORF">ENT87_02765</name>
</gene>
<proteinExistence type="predicted"/>
<feature type="region of interest" description="Disordered" evidence="1">
    <location>
        <begin position="18"/>
        <end position="62"/>
    </location>
</feature>
<evidence type="ECO:0000256" key="1">
    <source>
        <dbReference type="SAM" id="MobiDB-lite"/>
    </source>
</evidence>
<reference evidence="2" key="1">
    <citation type="journal article" date="2020" name="mSystems">
        <title>Genome- and Community-Level Interaction Insights into Carbon Utilization and Element Cycling Functions of Hydrothermarchaeota in Hydrothermal Sediment.</title>
        <authorList>
            <person name="Zhou Z."/>
            <person name="Liu Y."/>
            <person name="Xu W."/>
            <person name="Pan J."/>
            <person name="Luo Z.H."/>
            <person name="Li M."/>
        </authorList>
    </citation>
    <scope>NUCLEOTIDE SEQUENCE [LARGE SCALE GENOMIC DNA]</scope>
    <source>
        <strain evidence="2">SpSt-618</strain>
    </source>
</reference>
<dbReference type="EMBL" id="DTAI01000080">
    <property type="protein sequence ID" value="HGN36456.1"/>
    <property type="molecule type" value="Genomic_DNA"/>
</dbReference>
<comment type="caution">
    <text evidence="2">The sequence shown here is derived from an EMBL/GenBank/DDBJ whole genome shotgun (WGS) entry which is preliminary data.</text>
</comment>
<dbReference type="AlphaFoldDB" id="A0A7J3I6N2"/>
<organism evidence="2">
    <name type="scientific">Ignisphaera aggregans</name>
    <dbReference type="NCBI Taxonomy" id="334771"/>
    <lineage>
        <taxon>Archaea</taxon>
        <taxon>Thermoproteota</taxon>
        <taxon>Thermoprotei</taxon>
        <taxon>Desulfurococcales</taxon>
        <taxon>Desulfurococcaceae</taxon>
        <taxon>Ignisphaera</taxon>
    </lineage>
</organism>
<name>A0A7J3I6N2_9CREN</name>
<feature type="compositionally biased region" description="Polar residues" evidence="1">
    <location>
        <begin position="18"/>
        <end position="36"/>
    </location>
</feature>
<sequence>MFLSILGIVVTDSYLTSCSPTAGSSRATSAGTTEPTSRGRCVLPPLAATQPPLRQDTSFKQP</sequence>